<evidence type="ECO:0000256" key="1">
    <source>
        <dbReference type="SAM" id="MobiDB-lite"/>
    </source>
</evidence>
<dbReference type="HOGENOM" id="CLU_697158_0_0_1"/>
<dbReference type="Gramene" id="BGIOSGA012886-TA">
    <property type="protein sequence ID" value="BGIOSGA012886-PA"/>
    <property type="gene ID" value="BGIOSGA012886"/>
</dbReference>
<dbReference type="Gene3D" id="3.40.50.12280">
    <property type="match status" value="1"/>
</dbReference>
<gene>
    <name evidence="2" type="ORF">OsI_12075</name>
</gene>
<dbReference type="STRING" id="39946.B8AK30"/>
<organism evidence="2 3">
    <name type="scientific">Oryza sativa subsp. indica</name>
    <name type="common">Rice</name>
    <dbReference type="NCBI Taxonomy" id="39946"/>
    <lineage>
        <taxon>Eukaryota</taxon>
        <taxon>Viridiplantae</taxon>
        <taxon>Streptophyta</taxon>
        <taxon>Embryophyta</taxon>
        <taxon>Tracheophyta</taxon>
        <taxon>Spermatophyta</taxon>
        <taxon>Magnoliopsida</taxon>
        <taxon>Liliopsida</taxon>
        <taxon>Poales</taxon>
        <taxon>Poaceae</taxon>
        <taxon>BOP clade</taxon>
        <taxon>Oryzoideae</taxon>
        <taxon>Oryzeae</taxon>
        <taxon>Oryzinae</taxon>
        <taxon>Oryza</taxon>
        <taxon>Oryza sativa</taxon>
    </lineage>
</organism>
<evidence type="ECO:0000313" key="2">
    <source>
        <dbReference type="EMBL" id="EEC75486.1"/>
    </source>
</evidence>
<dbReference type="EMBL" id="CM000128">
    <property type="protein sequence ID" value="EEC75486.1"/>
    <property type="molecule type" value="Genomic_DNA"/>
</dbReference>
<feature type="compositionally biased region" description="Basic and acidic residues" evidence="1">
    <location>
        <begin position="255"/>
        <end position="271"/>
    </location>
</feature>
<proteinExistence type="predicted"/>
<feature type="compositionally biased region" description="Basic and acidic residues" evidence="1">
    <location>
        <begin position="60"/>
        <end position="79"/>
    </location>
</feature>
<dbReference type="AlphaFoldDB" id="B8AK30"/>
<name>B8AK30_ORYSI</name>
<accession>B8AK30</accession>
<evidence type="ECO:0000313" key="3">
    <source>
        <dbReference type="Proteomes" id="UP000007015"/>
    </source>
</evidence>
<reference evidence="2 3" key="1">
    <citation type="journal article" date="2005" name="PLoS Biol.">
        <title>The genomes of Oryza sativa: a history of duplications.</title>
        <authorList>
            <person name="Yu J."/>
            <person name="Wang J."/>
            <person name="Lin W."/>
            <person name="Li S."/>
            <person name="Li H."/>
            <person name="Zhou J."/>
            <person name="Ni P."/>
            <person name="Dong W."/>
            <person name="Hu S."/>
            <person name="Zeng C."/>
            <person name="Zhang J."/>
            <person name="Zhang Y."/>
            <person name="Li R."/>
            <person name="Xu Z."/>
            <person name="Li S."/>
            <person name="Li X."/>
            <person name="Zheng H."/>
            <person name="Cong L."/>
            <person name="Lin L."/>
            <person name="Yin J."/>
            <person name="Geng J."/>
            <person name="Li G."/>
            <person name="Shi J."/>
            <person name="Liu J."/>
            <person name="Lv H."/>
            <person name="Li J."/>
            <person name="Wang J."/>
            <person name="Deng Y."/>
            <person name="Ran L."/>
            <person name="Shi X."/>
            <person name="Wang X."/>
            <person name="Wu Q."/>
            <person name="Li C."/>
            <person name="Ren X."/>
            <person name="Wang J."/>
            <person name="Wang X."/>
            <person name="Li D."/>
            <person name="Liu D."/>
            <person name="Zhang X."/>
            <person name="Ji Z."/>
            <person name="Zhao W."/>
            <person name="Sun Y."/>
            <person name="Zhang Z."/>
            <person name="Bao J."/>
            <person name="Han Y."/>
            <person name="Dong L."/>
            <person name="Ji J."/>
            <person name="Chen P."/>
            <person name="Wu S."/>
            <person name="Liu J."/>
            <person name="Xiao Y."/>
            <person name="Bu D."/>
            <person name="Tan J."/>
            <person name="Yang L."/>
            <person name="Ye C."/>
            <person name="Zhang J."/>
            <person name="Xu J."/>
            <person name="Zhou Y."/>
            <person name="Yu Y."/>
            <person name="Zhang B."/>
            <person name="Zhuang S."/>
            <person name="Wei H."/>
            <person name="Liu B."/>
            <person name="Lei M."/>
            <person name="Yu H."/>
            <person name="Li Y."/>
            <person name="Xu H."/>
            <person name="Wei S."/>
            <person name="He X."/>
            <person name="Fang L."/>
            <person name="Zhang Z."/>
            <person name="Zhang Y."/>
            <person name="Huang X."/>
            <person name="Su Z."/>
            <person name="Tong W."/>
            <person name="Li J."/>
            <person name="Tong Z."/>
            <person name="Li S."/>
            <person name="Ye J."/>
            <person name="Wang L."/>
            <person name="Fang L."/>
            <person name="Lei T."/>
            <person name="Chen C."/>
            <person name="Chen H."/>
            <person name="Xu Z."/>
            <person name="Li H."/>
            <person name="Huang H."/>
            <person name="Zhang F."/>
            <person name="Xu H."/>
            <person name="Li N."/>
            <person name="Zhao C."/>
            <person name="Li S."/>
            <person name="Dong L."/>
            <person name="Huang Y."/>
            <person name="Li L."/>
            <person name="Xi Y."/>
            <person name="Qi Q."/>
            <person name="Li W."/>
            <person name="Zhang B."/>
            <person name="Hu W."/>
            <person name="Zhang Y."/>
            <person name="Tian X."/>
            <person name="Jiao Y."/>
            <person name="Liang X."/>
            <person name="Jin J."/>
            <person name="Gao L."/>
            <person name="Zheng W."/>
            <person name="Hao B."/>
            <person name="Liu S."/>
            <person name="Wang W."/>
            <person name="Yuan L."/>
            <person name="Cao M."/>
            <person name="McDermott J."/>
            <person name="Samudrala R."/>
            <person name="Wang J."/>
            <person name="Wong G.K."/>
            <person name="Yang H."/>
        </authorList>
    </citation>
    <scope>NUCLEOTIDE SEQUENCE [LARGE SCALE GENOMIC DNA]</scope>
    <source>
        <strain evidence="3">cv. 93-11</strain>
    </source>
</reference>
<feature type="region of interest" description="Disordered" evidence="1">
    <location>
        <begin position="44"/>
        <end position="103"/>
    </location>
</feature>
<keyword evidence="3" id="KW-1185">Reference proteome</keyword>
<dbReference type="Proteomes" id="UP000007015">
    <property type="component" value="Chromosome 3"/>
</dbReference>
<feature type="region of interest" description="Disordered" evidence="1">
    <location>
        <begin position="356"/>
        <end position="375"/>
    </location>
</feature>
<sequence>MARRSARVVWWLGRRHATCRLRLATRLMAFNRKSERVDPTGCFGGVKDKDSTRRGRGNTHHKEEIEKDIASDTEGKLQQRDTTGLQQSNQTNQSNEEIGHDFLGSGGLGDELRAVGARLGVVVVQVPASSTRASSRRRWRIPAAGVGCSCVGVRLHGRRHPHRREAHGGSGSGVFIGGGPREVAQGETSSCARQHLLDGQRRREPKRHLWWQRGGESEIIHTSVILHLLIKAVPWVKGYFCPFLFHERKSSVSSERWRRDRERQGRRDSQMRDGGGGQCATAAAGDVQASKAVEFVISKVDDLMNWARRGSIWPMTFGLALLRRRDDARRRVPLRLRPLRRHLPPIPATVRLHDHHRDAHQQDGARAPQVSTSSSPRLLRFGAPVLRAGNLVFPCF</sequence>
<feature type="compositionally biased region" description="Low complexity" evidence="1">
    <location>
        <begin position="86"/>
        <end position="95"/>
    </location>
</feature>
<protein>
    <submittedName>
        <fullName evidence="2">Uncharacterized protein</fullName>
    </submittedName>
</protein>
<feature type="region of interest" description="Disordered" evidence="1">
    <location>
        <begin position="255"/>
        <end position="283"/>
    </location>
</feature>